<dbReference type="GO" id="GO:0008194">
    <property type="term" value="F:UDP-glycosyltransferase activity"/>
    <property type="evidence" value="ECO:0007669"/>
    <property type="project" value="InterPro"/>
</dbReference>
<feature type="coiled-coil region" evidence="5">
    <location>
        <begin position="352"/>
        <end position="387"/>
    </location>
</feature>
<dbReference type="InterPro" id="IPR035595">
    <property type="entry name" value="UDP_glycos_trans_CS"/>
</dbReference>
<dbReference type="AlphaFoldDB" id="A0AAV6W3B4"/>
<evidence type="ECO:0008006" key="8">
    <source>
        <dbReference type="Google" id="ProtNLM"/>
    </source>
</evidence>
<dbReference type="Gene3D" id="3.40.50.2000">
    <property type="entry name" value="Glycogen Phosphorylase B"/>
    <property type="match status" value="2"/>
</dbReference>
<reference evidence="6" key="1">
    <citation type="submission" date="2019-10" db="EMBL/GenBank/DDBJ databases">
        <authorList>
            <person name="Zhang R."/>
            <person name="Pan Y."/>
            <person name="Wang J."/>
            <person name="Ma R."/>
            <person name="Yu S."/>
        </authorList>
    </citation>
    <scope>NUCLEOTIDE SEQUENCE</scope>
    <source>
        <strain evidence="6">LA-IB0</strain>
        <tissue evidence="6">Leaf</tissue>
    </source>
</reference>
<dbReference type="InterPro" id="IPR002213">
    <property type="entry name" value="UDP_glucos_trans"/>
</dbReference>
<organism evidence="6 7">
    <name type="scientific">Buddleja alternifolia</name>
    <dbReference type="NCBI Taxonomy" id="168488"/>
    <lineage>
        <taxon>Eukaryota</taxon>
        <taxon>Viridiplantae</taxon>
        <taxon>Streptophyta</taxon>
        <taxon>Embryophyta</taxon>
        <taxon>Tracheophyta</taxon>
        <taxon>Spermatophyta</taxon>
        <taxon>Magnoliopsida</taxon>
        <taxon>eudicotyledons</taxon>
        <taxon>Gunneridae</taxon>
        <taxon>Pentapetalae</taxon>
        <taxon>asterids</taxon>
        <taxon>lamiids</taxon>
        <taxon>Lamiales</taxon>
        <taxon>Scrophulariaceae</taxon>
        <taxon>Buddlejeae</taxon>
        <taxon>Buddleja</taxon>
    </lineage>
</organism>
<dbReference type="EMBL" id="WHWC01000320">
    <property type="protein sequence ID" value="KAG8362712.1"/>
    <property type="molecule type" value="Genomic_DNA"/>
</dbReference>
<evidence type="ECO:0000256" key="1">
    <source>
        <dbReference type="ARBA" id="ARBA00009995"/>
    </source>
</evidence>
<dbReference type="PANTHER" id="PTHR48044:SF82">
    <property type="entry name" value="GLYCOSYLTRANSFERASE"/>
    <property type="match status" value="1"/>
</dbReference>
<dbReference type="CDD" id="cd03784">
    <property type="entry name" value="GT1_Gtf-like"/>
    <property type="match status" value="1"/>
</dbReference>
<evidence type="ECO:0000313" key="6">
    <source>
        <dbReference type="EMBL" id="KAG8362712.1"/>
    </source>
</evidence>
<sequence length="390" mass="43666">MPSSPELPPHLHTTKNLPSNLLPTFINAFKSSISSFSEILETLKPDLLIYDLFQPWAAKLALSQGIPCVYFIVSGATASSFYRHLYTKGTASTYPYPAIYMLDHEMNNVREVIKSASRDPDKDFALENYTMSSDIVLVKSCREVEEKYIDYLGALCKKRIVPTGPLIGRSDQDEDEDEEEEDSGILKWLSGKSYSSTVYISFGSEHFFTESEIEKIAKGLQLCNANFIWVIRFPLGEQNIISLEDKLPRGFLDITKGRGMVVSGWAPQARILAHSSIGGFLSHCGWNSVTESMYFGVPIIAMPMKYEQPLTARMVVEAGVGVEVGRDENGNYVGEEIAKAINKVVITETTVCEGLRNTSKKLSDKIKEKEEEEVNQVAEQLLRLCMKNKQ</sequence>
<dbReference type="GO" id="GO:0016138">
    <property type="term" value="P:glycoside biosynthetic process"/>
    <property type="evidence" value="ECO:0007669"/>
    <property type="project" value="UniProtKB-ARBA"/>
</dbReference>
<evidence type="ECO:0000313" key="7">
    <source>
        <dbReference type="Proteomes" id="UP000826271"/>
    </source>
</evidence>
<evidence type="ECO:0000256" key="2">
    <source>
        <dbReference type="ARBA" id="ARBA00022676"/>
    </source>
</evidence>
<comment type="caution">
    <text evidence="6">The sequence shown here is derived from an EMBL/GenBank/DDBJ whole genome shotgun (WGS) entry which is preliminary data.</text>
</comment>
<gene>
    <name evidence="6" type="ORF">BUALT_BualtUnG0048200</name>
</gene>
<evidence type="ECO:0000256" key="3">
    <source>
        <dbReference type="ARBA" id="ARBA00022679"/>
    </source>
</evidence>
<dbReference type="FunFam" id="3.40.50.2000:FF:000060">
    <property type="entry name" value="Glycosyltransferase"/>
    <property type="match status" value="1"/>
</dbReference>
<comment type="similarity">
    <text evidence="1 4">Belongs to the UDP-glycosyltransferase family.</text>
</comment>
<dbReference type="SUPFAM" id="SSF53756">
    <property type="entry name" value="UDP-Glycosyltransferase/glycogen phosphorylase"/>
    <property type="match status" value="1"/>
</dbReference>
<dbReference type="Pfam" id="PF00201">
    <property type="entry name" value="UDPGT"/>
    <property type="match status" value="1"/>
</dbReference>
<keyword evidence="3 4" id="KW-0808">Transferase</keyword>
<keyword evidence="2 4" id="KW-0328">Glycosyltransferase</keyword>
<dbReference type="PANTHER" id="PTHR48044">
    <property type="entry name" value="GLYCOSYLTRANSFERASE"/>
    <property type="match status" value="1"/>
</dbReference>
<keyword evidence="7" id="KW-1185">Reference proteome</keyword>
<name>A0AAV6W3B4_9LAMI</name>
<proteinExistence type="inferred from homology"/>
<protein>
    <recommendedName>
        <fullName evidence="8">Glycosyltransferase</fullName>
    </recommendedName>
</protein>
<dbReference type="Proteomes" id="UP000826271">
    <property type="component" value="Unassembled WGS sequence"/>
</dbReference>
<evidence type="ECO:0000256" key="4">
    <source>
        <dbReference type="RuleBase" id="RU003718"/>
    </source>
</evidence>
<evidence type="ECO:0000256" key="5">
    <source>
        <dbReference type="SAM" id="Coils"/>
    </source>
</evidence>
<dbReference type="PROSITE" id="PS00375">
    <property type="entry name" value="UDPGT"/>
    <property type="match status" value="1"/>
</dbReference>
<keyword evidence="5" id="KW-0175">Coiled coil</keyword>
<accession>A0AAV6W3B4</accession>